<dbReference type="InterPro" id="IPR001764">
    <property type="entry name" value="Glyco_hydro_3_N"/>
</dbReference>
<proteinExistence type="inferred from homology"/>
<dbReference type="RefSeq" id="WP_280760272.1">
    <property type="nucleotide sequence ID" value="NZ_JARXVC010000004.1"/>
</dbReference>
<evidence type="ECO:0000256" key="2">
    <source>
        <dbReference type="ARBA" id="ARBA00022801"/>
    </source>
</evidence>
<dbReference type="Gene3D" id="2.60.40.10">
    <property type="entry name" value="Immunoglobulins"/>
    <property type="match status" value="1"/>
</dbReference>
<dbReference type="SUPFAM" id="SSF51445">
    <property type="entry name" value="(Trans)glycosidases"/>
    <property type="match status" value="1"/>
</dbReference>
<dbReference type="Gene3D" id="3.20.20.300">
    <property type="entry name" value="Glycoside hydrolase, family 3, N-terminal domain"/>
    <property type="match status" value="1"/>
</dbReference>
<dbReference type="Gene3D" id="3.40.50.1700">
    <property type="entry name" value="Glycoside hydrolase family 3 C-terminal domain"/>
    <property type="match status" value="1"/>
</dbReference>
<name>A0ABT6M9N2_9NOCA</name>
<dbReference type="EMBL" id="JARXVC010000004">
    <property type="protein sequence ID" value="MDH6280945.1"/>
    <property type="molecule type" value="Genomic_DNA"/>
</dbReference>
<evidence type="ECO:0000313" key="5">
    <source>
        <dbReference type="EMBL" id="MDH6280945.1"/>
    </source>
</evidence>
<dbReference type="GO" id="GO:0008422">
    <property type="term" value="F:beta-glucosidase activity"/>
    <property type="evidence" value="ECO:0007669"/>
    <property type="project" value="UniProtKB-EC"/>
</dbReference>
<dbReference type="PRINTS" id="PR00133">
    <property type="entry name" value="GLHYDRLASE3"/>
</dbReference>
<dbReference type="Pfam" id="PF14310">
    <property type="entry name" value="Fn3-like"/>
    <property type="match status" value="1"/>
</dbReference>
<dbReference type="PANTHER" id="PTHR42715:SF10">
    <property type="entry name" value="BETA-GLUCOSIDASE"/>
    <property type="match status" value="1"/>
</dbReference>
<evidence type="ECO:0000313" key="6">
    <source>
        <dbReference type="Proteomes" id="UP001160334"/>
    </source>
</evidence>
<dbReference type="Pfam" id="PF01915">
    <property type="entry name" value="Glyco_hydro_3_C"/>
    <property type="match status" value="1"/>
</dbReference>
<dbReference type="InterPro" id="IPR050288">
    <property type="entry name" value="Cellulose_deg_GH3"/>
</dbReference>
<comment type="caution">
    <text evidence="5">The sequence shown here is derived from an EMBL/GenBank/DDBJ whole genome shotgun (WGS) entry which is preliminary data.</text>
</comment>
<accession>A0ABT6M9N2</accession>
<dbReference type="InterPro" id="IPR037524">
    <property type="entry name" value="PA14/GLEYA"/>
</dbReference>
<dbReference type="PROSITE" id="PS51820">
    <property type="entry name" value="PA14"/>
    <property type="match status" value="1"/>
</dbReference>
<dbReference type="EC" id="3.2.1.21" evidence="5"/>
<dbReference type="SMART" id="SM01217">
    <property type="entry name" value="Fn3_like"/>
    <property type="match status" value="1"/>
</dbReference>
<feature type="domain" description="PA14" evidence="4">
    <location>
        <begin position="411"/>
        <end position="557"/>
    </location>
</feature>
<keyword evidence="2 5" id="KW-0378">Hydrolase</keyword>
<evidence type="ECO:0000256" key="1">
    <source>
        <dbReference type="ARBA" id="ARBA00005336"/>
    </source>
</evidence>
<dbReference type="PANTHER" id="PTHR42715">
    <property type="entry name" value="BETA-GLUCOSIDASE"/>
    <property type="match status" value="1"/>
</dbReference>
<dbReference type="InterPro" id="IPR013783">
    <property type="entry name" value="Ig-like_fold"/>
</dbReference>
<dbReference type="Pfam" id="PF00933">
    <property type="entry name" value="Glyco_hydro_3"/>
    <property type="match status" value="1"/>
</dbReference>
<keyword evidence="6" id="KW-1185">Reference proteome</keyword>
<gene>
    <name evidence="5" type="ORF">M2280_002158</name>
</gene>
<dbReference type="InterPro" id="IPR036881">
    <property type="entry name" value="Glyco_hydro_3_C_sf"/>
</dbReference>
<dbReference type="Proteomes" id="UP001160334">
    <property type="component" value="Unassembled WGS sequence"/>
</dbReference>
<reference evidence="5 6" key="1">
    <citation type="submission" date="2023-04" db="EMBL/GenBank/DDBJ databases">
        <title>Forest soil microbial communities from Buena Vista Peninsula, Colon Province, Panama.</title>
        <authorList>
            <person name="Bouskill N."/>
        </authorList>
    </citation>
    <scope>NUCLEOTIDE SEQUENCE [LARGE SCALE GENOMIC DNA]</scope>
    <source>
        <strain evidence="5 6">CFH S0262</strain>
    </source>
</reference>
<dbReference type="InterPro" id="IPR036962">
    <property type="entry name" value="Glyco_hydro_3_N_sf"/>
</dbReference>
<sequence length="826" mass="87499">MTLPTSTEATSDEHLASLVAELTLEEKVSLLTGRDFWSTQPIDRIGLRSMVLSDGPSGVRGSRLDERDPSLNLPSPSALSASWNRETARMYGAVIAEEARRKGVDVVLGPTVNLQRSPLDGRHFEAFSEDPVLTAELAAAYVQGVQAAGVGAGIKHYVANDYETERHTASSEVDERALRELYLLAFEKAVTEAGVWMVMSAYNRVNGTPASEHELLETPLNSEWGFDGVVVSDWGGVTSTVESACASQDLVMPGPMGPWGDALVAAVRDGAVSEGAIDRKVLRILQLAARVGALEGARHVTPPAPAIDGSDFAYRAAVEGLVLVKNDRAESEQALPLTRESAPRIAVIGHNAGLARTQGGGSATVVPSRVVSPLEGIRDAFPDAEVTYSIGAIVQEGIAPLPIDATRNPATGGPGVRVRFLDAERELQAEDRMATSFVWLSSDAPLAQAETVELSTSYVPAEDGEILLGVAVSGQMRMTVNGAVVLDADATPDTDDFTGQILSPPAHTVPVTVRAGETVEIVVTHPIRHTPLGEAVLAIGFGIDPAEDAEALLVQAETAAADADVAIVVVGTNSQVESEGADRSSLRLPGRQDDLVARVAAANPRTIVVVNSGSPVTLPWRDHVPAIMLSWFGGQEMGRALGDALAGAVEPGGRLPMSWPAQEEDTPVLDVTPKDGQLHYAEGIHIGYRAWLRANRQPAFPFGHGLGYTSWEWSTIAAGDSIAVDGTVRVSVTLTNTGDRHGKQVVQLYASRASSSIERPQRWLVGFATVAADAHATTTVDIDVPARAFAHWADDAWAYEPGRFTLDAGASVDDLPLRTTTNLIHG</sequence>
<dbReference type="InterPro" id="IPR017853">
    <property type="entry name" value="GH"/>
</dbReference>
<organism evidence="5 6">
    <name type="scientific">Prescottella agglutinans</name>
    <dbReference type="NCBI Taxonomy" id="1644129"/>
    <lineage>
        <taxon>Bacteria</taxon>
        <taxon>Bacillati</taxon>
        <taxon>Actinomycetota</taxon>
        <taxon>Actinomycetes</taxon>
        <taxon>Mycobacteriales</taxon>
        <taxon>Nocardiaceae</taxon>
        <taxon>Prescottella</taxon>
    </lineage>
</organism>
<protein>
    <submittedName>
        <fullName evidence="5">Beta-glucosidase</fullName>
        <ecNumber evidence="5">3.2.1.21</ecNumber>
    </submittedName>
</protein>
<evidence type="ECO:0000256" key="3">
    <source>
        <dbReference type="SAM" id="MobiDB-lite"/>
    </source>
</evidence>
<dbReference type="InterPro" id="IPR002772">
    <property type="entry name" value="Glyco_hydro_3_C"/>
</dbReference>
<comment type="similarity">
    <text evidence="1">Belongs to the glycosyl hydrolase 3 family.</text>
</comment>
<dbReference type="InterPro" id="IPR026891">
    <property type="entry name" value="Fn3-like"/>
</dbReference>
<feature type="region of interest" description="Disordered" evidence="3">
    <location>
        <begin position="55"/>
        <end position="78"/>
    </location>
</feature>
<dbReference type="Gene3D" id="2.60.120.260">
    <property type="entry name" value="Galactose-binding domain-like"/>
    <property type="match status" value="1"/>
</dbReference>
<keyword evidence="5" id="KW-0326">Glycosidase</keyword>
<evidence type="ECO:0000259" key="4">
    <source>
        <dbReference type="PROSITE" id="PS51820"/>
    </source>
</evidence>
<dbReference type="SUPFAM" id="SSF52279">
    <property type="entry name" value="Beta-D-glucan exohydrolase, C-terminal domain"/>
    <property type="match status" value="1"/>
</dbReference>